<accession>A0AAD9KL01</accession>
<evidence type="ECO:0000313" key="3">
    <source>
        <dbReference type="Proteomes" id="UP001209878"/>
    </source>
</evidence>
<dbReference type="Proteomes" id="UP001209878">
    <property type="component" value="Unassembled WGS sequence"/>
</dbReference>
<feature type="compositionally biased region" description="Low complexity" evidence="1">
    <location>
        <begin position="285"/>
        <end position="296"/>
    </location>
</feature>
<reference evidence="2" key="1">
    <citation type="journal article" date="2023" name="Mol. Biol. Evol.">
        <title>Third-Generation Sequencing Reveals the Adaptive Role of the Epigenome in Three Deep-Sea Polychaetes.</title>
        <authorList>
            <person name="Perez M."/>
            <person name="Aroh O."/>
            <person name="Sun Y."/>
            <person name="Lan Y."/>
            <person name="Juniper S.K."/>
            <person name="Young C.R."/>
            <person name="Angers B."/>
            <person name="Qian P.Y."/>
        </authorList>
    </citation>
    <scope>NUCLEOTIDE SEQUENCE</scope>
    <source>
        <strain evidence="2">R07B-5</strain>
    </source>
</reference>
<protein>
    <submittedName>
        <fullName evidence="2">Uncharacterized protein</fullName>
    </submittedName>
</protein>
<dbReference type="EMBL" id="JAODUO010000878">
    <property type="protein sequence ID" value="KAK2173401.1"/>
    <property type="molecule type" value="Genomic_DNA"/>
</dbReference>
<keyword evidence="3" id="KW-1185">Reference proteome</keyword>
<feature type="compositionally biased region" description="Polar residues" evidence="1">
    <location>
        <begin position="297"/>
        <end position="312"/>
    </location>
</feature>
<feature type="compositionally biased region" description="Polar residues" evidence="1">
    <location>
        <begin position="254"/>
        <end position="266"/>
    </location>
</feature>
<feature type="compositionally biased region" description="Basic and acidic residues" evidence="1">
    <location>
        <begin position="267"/>
        <end position="278"/>
    </location>
</feature>
<sequence length="391" mass="42230">MTGFFAAKCQVCDTVCDTTASRTVGARNNNVDIWTGGVTTHGSTASVPLPQSTTVLISPEDFVRPRSAIDFNTASQPITAETAPVQPSPIIPGADPVVMATTVEQPHMQCSVPSGFRVDVAPAHKQLDDLAFSDDDSDESFNDADEDMSHDWWHDGTFRRQHPASNDVTNTVGDTSCHAGDVPAVGVTQGNDTTTLLAHFAQSDSDVPSSWLNHDDTLLSASSQKPPNKAESTYKRKYSPSSIKNIVDSWLKPNKSTLNPDTVSQLDSDRQHHDDTRRSSWGHVTIPTNTTPGTSTAESASPDSTDWPSVTEAQAMAKGKAVDLGSTSRVAVGSRRKKPSSFPREDHREEASVEAIKHSFGSCQKRVCTLCGSESHLIYDCPRGTRSLFFN</sequence>
<evidence type="ECO:0000256" key="1">
    <source>
        <dbReference type="SAM" id="MobiDB-lite"/>
    </source>
</evidence>
<gene>
    <name evidence="2" type="ORF">NP493_877g00008</name>
</gene>
<feature type="region of interest" description="Disordered" evidence="1">
    <location>
        <begin position="217"/>
        <end position="238"/>
    </location>
</feature>
<organism evidence="2 3">
    <name type="scientific">Ridgeia piscesae</name>
    <name type="common">Tubeworm</name>
    <dbReference type="NCBI Taxonomy" id="27915"/>
    <lineage>
        <taxon>Eukaryota</taxon>
        <taxon>Metazoa</taxon>
        <taxon>Spiralia</taxon>
        <taxon>Lophotrochozoa</taxon>
        <taxon>Annelida</taxon>
        <taxon>Polychaeta</taxon>
        <taxon>Sedentaria</taxon>
        <taxon>Canalipalpata</taxon>
        <taxon>Sabellida</taxon>
        <taxon>Siboglinidae</taxon>
        <taxon>Ridgeia</taxon>
    </lineage>
</organism>
<name>A0AAD9KL01_RIDPI</name>
<dbReference type="AlphaFoldDB" id="A0AAD9KL01"/>
<evidence type="ECO:0000313" key="2">
    <source>
        <dbReference type="EMBL" id="KAK2173401.1"/>
    </source>
</evidence>
<comment type="caution">
    <text evidence="2">The sequence shown here is derived from an EMBL/GenBank/DDBJ whole genome shotgun (WGS) entry which is preliminary data.</text>
</comment>
<proteinExistence type="predicted"/>
<feature type="region of interest" description="Disordered" evidence="1">
    <location>
        <begin position="252"/>
        <end position="350"/>
    </location>
</feature>